<feature type="compositionally biased region" description="Basic and acidic residues" evidence="1">
    <location>
        <begin position="12"/>
        <end position="27"/>
    </location>
</feature>
<accession>A0A7W5V1I3</accession>
<dbReference type="GeneID" id="95389385"/>
<evidence type="ECO:0000313" key="2">
    <source>
        <dbReference type="EMBL" id="MBB3727064.1"/>
    </source>
</evidence>
<proteinExistence type="predicted"/>
<gene>
    <name evidence="2" type="ORF">FHR33_002924</name>
</gene>
<reference evidence="2 3" key="1">
    <citation type="submission" date="2020-08" db="EMBL/GenBank/DDBJ databases">
        <title>Sequencing the genomes of 1000 actinobacteria strains.</title>
        <authorList>
            <person name="Klenk H.-P."/>
        </authorList>
    </citation>
    <scope>NUCLEOTIDE SEQUENCE [LARGE SCALE GENOMIC DNA]</scope>
    <source>
        <strain evidence="2 3">DSM 44320</strain>
    </source>
</reference>
<dbReference type="Proteomes" id="UP000579945">
    <property type="component" value="Unassembled WGS sequence"/>
</dbReference>
<name>A0A7W5V1I3_9ACTN</name>
<protein>
    <submittedName>
        <fullName evidence="2">ABC-type oligopeptide transport system ATPase subunit</fullName>
    </submittedName>
</protein>
<evidence type="ECO:0000313" key="3">
    <source>
        <dbReference type="Proteomes" id="UP000579945"/>
    </source>
</evidence>
<dbReference type="EMBL" id="JACIBV010000001">
    <property type="protein sequence ID" value="MBB3727064.1"/>
    <property type="molecule type" value="Genomic_DNA"/>
</dbReference>
<dbReference type="RefSeq" id="WP_183647118.1">
    <property type="nucleotide sequence ID" value="NZ_JACIBV010000001.1"/>
</dbReference>
<keyword evidence="3" id="KW-1185">Reference proteome</keyword>
<sequence length="51" mass="5557">MPRAMRGHALGARRDTRAQRSRDREAADDVSFAVDEGEIFGDLSARAVPDG</sequence>
<feature type="region of interest" description="Disordered" evidence="1">
    <location>
        <begin position="1"/>
        <end position="29"/>
    </location>
</feature>
<dbReference type="AlphaFoldDB" id="A0A7W5V1I3"/>
<organism evidence="2 3">
    <name type="scientific">Nonomuraea dietziae</name>
    <dbReference type="NCBI Taxonomy" id="65515"/>
    <lineage>
        <taxon>Bacteria</taxon>
        <taxon>Bacillati</taxon>
        <taxon>Actinomycetota</taxon>
        <taxon>Actinomycetes</taxon>
        <taxon>Streptosporangiales</taxon>
        <taxon>Streptosporangiaceae</taxon>
        <taxon>Nonomuraea</taxon>
    </lineage>
</organism>
<comment type="caution">
    <text evidence="2">The sequence shown here is derived from an EMBL/GenBank/DDBJ whole genome shotgun (WGS) entry which is preliminary data.</text>
</comment>
<evidence type="ECO:0000256" key="1">
    <source>
        <dbReference type="SAM" id="MobiDB-lite"/>
    </source>
</evidence>